<keyword evidence="3" id="KW-1185">Reference proteome</keyword>
<dbReference type="Proteomes" id="UP000604046">
    <property type="component" value="Unassembled WGS sequence"/>
</dbReference>
<gene>
    <name evidence="2" type="ORF">SNAT2548_LOCUS14274</name>
</gene>
<accession>A0A812MKS4</accession>
<organism evidence="2 3">
    <name type="scientific">Symbiodinium natans</name>
    <dbReference type="NCBI Taxonomy" id="878477"/>
    <lineage>
        <taxon>Eukaryota</taxon>
        <taxon>Sar</taxon>
        <taxon>Alveolata</taxon>
        <taxon>Dinophyceae</taxon>
        <taxon>Suessiales</taxon>
        <taxon>Symbiodiniaceae</taxon>
        <taxon>Symbiodinium</taxon>
    </lineage>
</organism>
<feature type="region of interest" description="Disordered" evidence="1">
    <location>
        <begin position="1"/>
        <end position="27"/>
    </location>
</feature>
<evidence type="ECO:0000256" key="1">
    <source>
        <dbReference type="SAM" id="MobiDB-lite"/>
    </source>
</evidence>
<protein>
    <submittedName>
        <fullName evidence="2">Uncharacterized protein</fullName>
    </submittedName>
</protein>
<name>A0A812MKS4_9DINO</name>
<reference evidence="2" key="1">
    <citation type="submission" date="2021-02" db="EMBL/GenBank/DDBJ databases">
        <authorList>
            <person name="Dougan E. K."/>
            <person name="Rhodes N."/>
            <person name="Thang M."/>
            <person name="Chan C."/>
        </authorList>
    </citation>
    <scope>NUCLEOTIDE SEQUENCE</scope>
</reference>
<sequence>MSEDMDEDFQGTDRPIRGFEQADGEDGFDDRDWVEKELHEAEEAAFTAVLAQQERRPHFLPVIETCKMDGCRLEWSRCLDGGPGAWSLIGLSGAALATETAPGWYMPAFCVRGMNRLECRFTQWHPEAPHVAVFEAEELRFDNWINLPAGRVYVREVPSPLVITCSLMPADQNTVDVVFSTVAGEEVLRIASVSSHSLEMELMEQLPTSATIAAAAQGRLQSRNQEVCTVLDGEPTPLDTLVLSDDLWDIVTAQDTQSQKSKVDWQDRTEHLPWRLASDAVWETGAVGDRGGAAIHAAAKPRKKSAKQKKALSEKLGNRNGRQREVAAAGPCPLKGSADKRRGVSCKPNVLSTGLQAGGQNQRRTTAKHRGFSCKPNVLSTGLQVAGPCPLKGSADKRRGVSCKPNVLSTGLQAGGQNQRRTTVKHRGFSCKPNVLSTGLQVAGPCPLKGSADKRRGVSCKPNVLRHSRY</sequence>
<evidence type="ECO:0000313" key="2">
    <source>
        <dbReference type="EMBL" id="CAE7269089.1"/>
    </source>
</evidence>
<dbReference type="EMBL" id="CAJNDS010001642">
    <property type="protein sequence ID" value="CAE7269089.1"/>
    <property type="molecule type" value="Genomic_DNA"/>
</dbReference>
<dbReference type="AlphaFoldDB" id="A0A812MKS4"/>
<evidence type="ECO:0000313" key="3">
    <source>
        <dbReference type="Proteomes" id="UP000604046"/>
    </source>
</evidence>
<comment type="caution">
    <text evidence="2">The sequence shown here is derived from an EMBL/GenBank/DDBJ whole genome shotgun (WGS) entry which is preliminary data.</text>
</comment>
<feature type="region of interest" description="Disordered" evidence="1">
    <location>
        <begin position="296"/>
        <end position="345"/>
    </location>
</feature>
<proteinExistence type="predicted"/>
<feature type="compositionally biased region" description="Acidic residues" evidence="1">
    <location>
        <begin position="1"/>
        <end position="10"/>
    </location>
</feature>
<feature type="compositionally biased region" description="Basic and acidic residues" evidence="1">
    <location>
        <begin position="311"/>
        <end position="325"/>
    </location>
</feature>
<feature type="compositionally biased region" description="Basic residues" evidence="1">
    <location>
        <begin position="299"/>
        <end position="310"/>
    </location>
</feature>